<dbReference type="AlphaFoldDB" id="N1S114"/>
<name>N1S114_FUSC4</name>
<sequence>MRLILVLSALQGAALAQKDETHTREYCETRMSRTPATDAHTVTIHTKVEVTATKPRCLKRNKHETYKITLGPVTTTIVTRSIYTALVTAPQKIKTLTITETLPTVSGFTPLASASGYVSRKRSLSKRTLPRRNAWEDNAHVFPSRVFPRKVKPKKLKGPCTIKIDADDKKHPVEPAQFRGMVACYNTLQITKTTDVKSCIPWTKTITLDQKTATEHETSRGFVTSTVTEAETTVTADDTTTTTSTLTKATTTKTTTETETGTSRIRAFVVTNHLLTIITI</sequence>
<dbReference type="HOGENOM" id="CLU_994121_0_0_1"/>
<evidence type="ECO:0000313" key="3">
    <source>
        <dbReference type="Proteomes" id="UP000016929"/>
    </source>
</evidence>
<keyword evidence="1" id="KW-0732">Signal</keyword>
<dbReference type="STRING" id="1229665.N1S114"/>
<dbReference type="OrthoDB" id="5098677at2759"/>
<dbReference type="Proteomes" id="UP000016929">
    <property type="component" value="Unassembled WGS sequence"/>
</dbReference>
<evidence type="ECO:0000256" key="1">
    <source>
        <dbReference type="SAM" id="SignalP"/>
    </source>
</evidence>
<accession>N1S114</accession>
<proteinExistence type="predicted"/>
<reference evidence="3" key="1">
    <citation type="submission" date="2012-09" db="EMBL/GenBank/DDBJ databases">
        <title>Genome sequencing and comparative transcriptomics of race 1 and race 4 of banana pathogen: Fusarium oxysporum f. sp. cubense.</title>
        <authorList>
            <person name="Fang X."/>
            <person name="Huang J."/>
        </authorList>
    </citation>
    <scope>NUCLEOTIDE SEQUENCE [LARGE SCALE GENOMIC DNA]</scope>
    <source>
        <strain evidence="3">race 4</strain>
    </source>
</reference>
<gene>
    <name evidence="2" type="ORF">FOC4_g10009855</name>
</gene>
<dbReference type="EMBL" id="KB726307">
    <property type="protein sequence ID" value="EMT71356.1"/>
    <property type="molecule type" value="Genomic_DNA"/>
</dbReference>
<reference evidence="3" key="2">
    <citation type="journal article" date="2014" name="PLoS ONE">
        <title>Genome and Transcriptome Analysis of the Fungal Pathogen Fusarium oxysporum f. sp. cubense Causing Banana Vascular Wilt Disease.</title>
        <authorList>
            <person name="Guo L."/>
            <person name="Han L."/>
            <person name="Yang L."/>
            <person name="Zeng H."/>
            <person name="Fan D."/>
            <person name="Zhu Y."/>
            <person name="Feng Y."/>
            <person name="Wang G."/>
            <person name="Peng C."/>
            <person name="Jiang X."/>
            <person name="Zhou D."/>
            <person name="Ni P."/>
            <person name="Liang C."/>
            <person name="Liu L."/>
            <person name="Wang J."/>
            <person name="Mao C."/>
            <person name="Fang X."/>
            <person name="Peng M."/>
            <person name="Huang J."/>
        </authorList>
    </citation>
    <scope>NUCLEOTIDE SEQUENCE [LARGE SCALE GENOMIC DNA]</scope>
    <source>
        <strain evidence="3">race 4</strain>
    </source>
</reference>
<organism evidence="2 3">
    <name type="scientific">Fusarium oxysporum f. sp. cubense (strain race 4)</name>
    <name type="common">Panama disease fungus</name>
    <dbReference type="NCBI Taxonomy" id="2502994"/>
    <lineage>
        <taxon>Eukaryota</taxon>
        <taxon>Fungi</taxon>
        <taxon>Dikarya</taxon>
        <taxon>Ascomycota</taxon>
        <taxon>Pezizomycotina</taxon>
        <taxon>Sordariomycetes</taxon>
        <taxon>Hypocreomycetidae</taxon>
        <taxon>Hypocreales</taxon>
        <taxon>Nectriaceae</taxon>
        <taxon>Fusarium</taxon>
        <taxon>Fusarium oxysporum species complex</taxon>
    </lineage>
</organism>
<protein>
    <submittedName>
        <fullName evidence="2">Uncharacterized protein</fullName>
    </submittedName>
</protein>
<evidence type="ECO:0000313" key="2">
    <source>
        <dbReference type="EMBL" id="EMT71356.1"/>
    </source>
</evidence>
<feature type="chain" id="PRO_5004112532" evidence="1">
    <location>
        <begin position="17"/>
        <end position="280"/>
    </location>
</feature>
<feature type="signal peptide" evidence="1">
    <location>
        <begin position="1"/>
        <end position="16"/>
    </location>
</feature>
<keyword evidence="3" id="KW-1185">Reference proteome</keyword>